<dbReference type="SUPFAM" id="SSF49899">
    <property type="entry name" value="Concanavalin A-like lectins/glucanases"/>
    <property type="match status" value="1"/>
</dbReference>
<evidence type="ECO:0000313" key="5">
    <source>
        <dbReference type="EMBL" id="CAF4493007.1"/>
    </source>
</evidence>
<dbReference type="EMBL" id="CAJNOK010007849">
    <property type="protein sequence ID" value="CAF1046579.1"/>
    <property type="molecule type" value="Genomic_DNA"/>
</dbReference>
<sequence>MIKLYSFILVATIIALKAGVFGQKSINWSGYTWYLKDAISQGPGPNRWSSDNVWLDSQNNLHLKIVYSNGIWSCAELYTTEKFGFGTYQWFVEGQIDKFDPNIVLGFFTYGGTDQENEIDIEMAKWGQTSSQAYNLFYTVYPKKVGLPTNSSGTKISLSGTYTTHRFAWSSKQVAWESLHGFTDSNTNQFFQYTTPSNYQQYMPVANVPLHINLWLFQGKQPMDGKEVEIVVHSFKYTKV</sequence>
<dbReference type="Proteomes" id="UP000663829">
    <property type="component" value="Unassembled WGS sequence"/>
</dbReference>
<accession>A0A816BKA9</accession>
<dbReference type="EMBL" id="CAJOBC010104644">
    <property type="protein sequence ID" value="CAF4493007.1"/>
    <property type="molecule type" value="Genomic_DNA"/>
</dbReference>
<name>A0A816BKA9_9BILA</name>
<dbReference type="CDD" id="cd00413">
    <property type="entry name" value="Glyco_hydrolase_16"/>
    <property type="match status" value="1"/>
</dbReference>
<dbReference type="EMBL" id="CAJNOQ010037912">
    <property type="protein sequence ID" value="CAF1610312.1"/>
    <property type="molecule type" value="Genomic_DNA"/>
</dbReference>
<dbReference type="AlphaFoldDB" id="A0A816BKA9"/>
<gene>
    <name evidence="3" type="ORF">GPM918_LOCUS43041</name>
    <name evidence="2" type="ORF">OVA965_LOCUS16757</name>
    <name evidence="5" type="ORF">SRO942_LOCUS44428</name>
    <name evidence="4" type="ORF">TMI583_LOCUS16762</name>
</gene>
<evidence type="ECO:0000313" key="4">
    <source>
        <dbReference type="EMBL" id="CAF3814401.1"/>
    </source>
</evidence>
<feature type="chain" id="PRO_5036229683" description="GH16 domain-containing protein" evidence="1">
    <location>
        <begin position="23"/>
        <end position="240"/>
    </location>
</feature>
<dbReference type="Proteomes" id="UP000677228">
    <property type="component" value="Unassembled WGS sequence"/>
</dbReference>
<organism evidence="3 6">
    <name type="scientific">Didymodactylos carnosus</name>
    <dbReference type="NCBI Taxonomy" id="1234261"/>
    <lineage>
        <taxon>Eukaryota</taxon>
        <taxon>Metazoa</taxon>
        <taxon>Spiralia</taxon>
        <taxon>Gnathifera</taxon>
        <taxon>Rotifera</taxon>
        <taxon>Eurotatoria</taxon>
        <taxon>Bdelloidea</taxon>
        <taxon>Philodinida</taxon>
        <taxon>Philodinidae</taxon>
        <taxon>Didymodactylos</taxon>
    </lineage>
</organism>
<reference evidence="3" key="1">
    <citation type="submission" date="2021-02" db="EMBL/GenBank/DDBJ databases">
        <authorList>
            <person name="Nowell W R."/>
        </authorList>
    </citation>
    <scope>NUCLEOTIDE SEQUENCE</scope>
</reference>
<evidence type="ECO:0008006" key="7">
    <source>
        <dbReference type="Google" id="ProtNLM"/>
    </source>
</evidence>
<dbReference type="OrthoDB" id="9971178at2759"/>
<proteinExistence type="predicted"/>
<evidence type="ECO:0000313" key="2">
    <source>
        <dbReference type="EMBL" id="CAF1046579.1"/>
    </source>
</evidence>
<dbReference type="Proteomes" id="UP000681722">
    <property type="component" value="Unassembled WGS sequence"/>
</dbReference>
<dbReference type="Gene3D" id="2.60.120.200">
    <property type="match status" value="1"/>
</dbReference>
<dbReference type="InterPro" id="IPR013320">
    <property type="entry name" value="ConA-like_dom_sf"/>
</dbReference>
<keyword evidence="1" id="KW-0732">Signal</keyword>
<evidence type="ECO:0000256" key="1">
    <source>
        <dbReference type="SAM" id="SignalP"/>
    </source>
</evidence>
<dbReference type="EMBL" id="CAJOBA010007857">
    <property type="protein sequence ID" value="CAF3814401.1"/>
    <property type="molecule type" value="Genomic_DNA"/>
</dbReference>
<evidence type="ECO:0000313" key="6">
    <source>
        <dbReference type="Proteomes" id="UP000663829"/>
    </source>
</evidence>
<evidence type="ECO:0000313" key="3">
    <source>
        <dbReference type="EMBL" id="CAF1610312.1"/>
    </source>
</evidence>
<comment type="caution">
    <text evidence="3">The sequence shown here is derived from an EMBL/GenBank/DDBJ whole genome shotgun (WGS) entry which is preliminary data.</text>
</comment>
<keyword evidence="6" id="KW-1185">Reference proteome</keyword>
<dbReference type="Proteomes" id="UP000682733">
    <property type="component" value="Unassembled WGS sequence"/>
</dbReference>
<feature type="signal peptide" evidence="1">
    <location>
        <begin position="1"/>
        <end position="22"/>
    </location>
</feature>
<protein>
    <recommendedName>
        <fullName evidence="7">GH16 domain-containing protein</fullName>
    </recommendedName>
</protein>